<dbReference type="AlphaFoldDB" id="A0A8J2RWG3"/>
<evidence type="ECO:0008006" key="4">
    <source>
        <dbReference type="Google" id="ProtNLM"/>
    </source>
</evidence>
<name>A0A8J2RWG3_9CRUS</name>
<evidence type="ECO:0000313" key="2">
    <source>
        <dbReference type="EMBL" id="CAH0104424.1"/>
    </source>
</evidence>
<dbReference type="PANTHER" id="PTHR46579">
    <property type="entry name" value="F5/8 TYPE C DOMAIN-CONTAINING PROTEIN-RELATED"/>
    <property type="match status" value="1"/>
</dbReference>
<gene>
    <name evidence="2" type="ORF">DGAL_LOCUS7327</name>
</gene>
<proteinExistence type="predicted"/>
<comment type="caution">
    <text evidence="2">The sequence shown here is derived from an EMBL/GenBank/DDBJ whole genome shotgun (WGS) entry which is preliminary data.</text>
</comment>
<protein>
    <recommendedName>
        <fullName evidence="4">Transposase domain-containing protein</fullName>
    </recommendedName>
</protein>
<evidence type="ECO:0000256" key="1">
    <source>
        <dbReference type="SAM" id="MobiDB-lite"/>
    </source>
</evidence>
<keyword evidence="3" id="KW-1185">Reference proteome</keyword>
<feature type="compositionally biased region" description="Polar residues" evidence="1">
    <location>
        <begin position="100"/>
        <end position="109"/>
    </location>
</feature>
<accession>A0A8J2RWG3</accession>
<organism evidence="2 3">
    <name type="scientific">Daphnia galeata</name>
    <dbReference type="NCBI Taxonomy" id="27404"/>
    <lineage>
        <taxon>Eukaryota</taxon>
        <taxon>Metazoa</taxon>
        <taxon>Ecdysozoa</taxon>
        <taxon>Arthropoda</taxon>
        <taxon>Crustacea</taxon>
        <taxon>Branchiopoda</taxon>
        <taxon>Diplostraca</taxon>
        <taxon>Cladocera</taxon>
        <taxon>Anomopoda</taxon>
        <taxon>Daphniidae</taxon>
        <taxon>Daphnia</taxon>
    </lineage>
</organism>
<dbReference type="OrthoDB" id="8194903at2759"/>
<reference evidence="2" key="1">
    <citation type="submission" date="2021-11" db="EMBL/GenBank/DDBJ databases">
        <authorList>
            <person name="Schell T."/>
        </authorList>
    </citation>
    <scope>NUCLEOTIDE SEQUENCE</scope>
    <source>
        <strain evidence="2">M5</strain>
    </source>
</reference>
<dbReference type="PANTHER" id="PTHR46579:SF1">
    <property type="entry name" value="F5_8 TYPE C DOMAIN-CONTAINING PROTEIN"/>
    <property type="match status" value="1"/>
</dbReference>
<dbReference type="Proteomes" id="UP000789390">
    <property type="component" value="Unassembled WGS sequence"/>
</dbReference>
<evidence type="ECO:0000313" key="3">
    <source>
        <dbReference type="Proteomes" id="UP000789390"/>
    </source>
</evidence>
<dbReference type="EMBL" id="CAKKLH010000138">
    <property type="protein sequence ID" value="CAH0104424.1"/>
    <property type="molecule type" value="Genomic_DNA"/>
</dbReference>
<feature type="region of interest" description="Disordered" evidence="1">
    <location>
        <begin position="94"/>
        <end position="115"/>
    </location>
</feature>
<sequence length="875" mass="99661">MAPIKRPKRYRRYGAEPGGEACNIPRSTFNGWLRTSTGEQSQIAESARAAEINADDRNTDEDNRDHLPLLHHPYIIDSDDEFYTTSQCVVVAGDEEAHSHQQSTPSPTVTDDEPIHPSLVLGKGELLSLILAFYIRYKLSKSCLDSLLHLLNLMVPGCVPKNNYFFDKIIGNFTSHRIVIHFKCPACESYLGREEVTNLHCTLCDLNYERNELEKKHSYFLSSSLESQLRDMLENTNLWDHISKVKQDVLRGNFNGNIGEVYTGGSYQRPKVKSFLSAGDNFTATFSTDGVRYSKSSNKEFWPVTVTINELNVFLKPSFMALTALWSDSKPKPETFLLPFVQEAQKLDREGFTWVRNGISHVSRVRFIIGVLDAPARAMIANVNQFNGEYGCGYCLDPGTRVKKGDGHVQVYPKKTPLPELRTHAMTLQHATICAARNLTHFRGVKGPSILFLLPSFNVISGLSPDYMHCSLLGATFQFLKLWLTSTGAPYYIQRAEWIDQVLLSIKPPNEIRRTPRSIAKFLYVLKASEHRNWLLFYSPIALKGILSSTYYKHWLLLVNAFRLLLGKNLTISELATARILIHRFIELVSSLYGQENSSYNIHILQHVIEHVERWGAPWSSSSFIFEDAGGMLKNEFHGTTYVNHQIFGRFLARRNYRNISRKFIPFAADEVRDFYDFLDSPLSSHVDESSNFICQPLGGKEIVLLSASEWLAVNTVIPNSNCMFAFSYKRMAVKGQQFSTKFYSENYKRDNSVVSYGENVRKVHEILKIILVHTKCNCRNDKNCLINKKDRTGQQSDYSNVIVLAKQLALSRVPSIYDPVSSLNLTSFIQEVKRNVVSQIVVIDPALIQFKCLLIRDMNGLEYCLENNFVFEKD</sequence>